<name>A0A8H4TW98_9HYPO</name>
<sequence length="424" mass="45916">MPDILSITASIISIVQGVELLSSTIDNIRNAPESIKDIKSGIDKLIPVLNELKCAVEVEQTGLILGPEIELALGNCGRVCKQFNDSLTHWTRHSSNEKTSILDNIKIGVLRQGEIRLLNDQLDQGIKILNVTLVTANYLKMARQEGMIKEVGDQTMVLLEKLLTEKLVEAHNDRKAVVKFEAEALKSKDFEDREMFLHEIGQQKTMIDAFEGTSEKALKAAVSERTGQKMRDVKATDHSIILTGFVNADEEEMRIEQDISQVLASGSSIAVTGVIGKVDLKALHSHMKSPKYSENQHIHECKYLREFPVSSDSPTSIGAAVDLLLKSELAIVHPQGKTTVTQPLDLEVGVASTIDRRASSLFLSLVEVARELTAVAKVVNGTLGGIMALAAVPDHTASEASGGGGAGKGNNGESLEELHSAGMR</sequence>
<dbReference type="EMBL" id="JABEXW010000368">
    <property type="protein sequence ID" value="KAF4965153.1"/>
    <property type="molecule type" value="Genomic_DNA"/>
</dbReference>
<accession>A0A8H4TW98</accession>
<protein>
    <recommendedName>
        <fullName evidence="2">Azaphilone pigments biosynthesis cluster protein L N-terminal domain-containing protein</fullName>
    </recommendedName>
</protein>
<dbReference type="Pfam" id="PF17111">
    <property type="entry name" value="PigL_N"/>
    <property type="match status" value="1"/>
</dbReference>
<feature type="compositionally biased region" description="Gly residues" evidence="1">
    <location>
        <begin position="401"/>
        <end position="410"/>
    </location>
</feature>
<evidence type="ECO:0000313" key="4">
    <source>
        <dbReference type="Proteomes" id="UP000622797"/>
    </source>
</evidence>
<keyword evidence="4" id="KW-1185">Reference proteome</keyword>
<feature type="region of interest" description="Disordered" evidence="1">
    <location>
        <begin position="397"/>
        <end position="424"/>
    </location>
</feature>
<dbReference type="InterPro" id="IPR031348">
    <property type="entry name" value="PigL_N"/>
</dbReference>
<dbReference type="AlphaFoldDB" id="A0A8H4TW98"/>
<dbReference type="OrthoDB" id="432483at2759"/>
<organism evidence="3 4">
    <name type="scientific">Fusarium sarcochroum</name>
    <dbReference type="NCBI Taxonomy" id="1208366"/>
    <lineage>
        <taxon>Eukaryota</taxon>
        <taxon>Fungi</taxon>
        <taxon>Dikarya</taxon>
        <taxon>Ascomycota</taxon>
        <taxon>Pezizomycotina</taxon>
        <taxon>Sordariomycetes</taxon>
        <taxon>Hypocreomycetidae</taxon>
        <taxon>Hypocreales</taxon>
        <taxon>Nectriaceae</taxon>
        <taxon>Fusarium</taxon>
        <taxon>Fusarium lateritium species complex</taxon>
    </lineage>
</organism>
<reference evidence="3" key="1">
    <citation type="journal article" date="2020" name="BMC Genomics">
        <title>Correction to: Identification and distribution of gene clusters required for synthesis of sphingolipid metabolism inhibitors in diverse species of the filamentous fungus Fusarium.</title>
        <authorList>
            <person name="Kim H.S."/>
            <person name="Lohmar J.M."/>
            <person name="Busman M."/>
            <person name="Brown D.W."/>
            <person name="Naumann T.A."/>
            <person name="Divon H.H."/>
            <person name="Lysoe E."/>
            <person name="Uhlig S."/>
            <person name="Proctor R.H."/>
        </authorList>
    </citation>
    <scope>NUCLEOTIDE SEQUENCE</scope>
    <source>
        <strain evidence="3">NRRL 20472</strain>
    </source>
</reference>
<comment type="caution">
    <text evidence="3">The sequence shown here is derived from an EMBL/GenBank/DDBJ whole genome shotgun (WGS) entry which is preliminary data.</text>
</comment>
<dbReference type="Proteomes" id="UP000622797">
    <property type="component" value="Unassembled WGS sequence"/>
</dbReference>
<proteinExistence type="predicted"/>
<feature type="domain" description="Azaphilone pigments biosynthesis cluster protein L N-terminal" evidence="2">
    <location>
        <begin position="3"/>
        <end position="149"/>
    </location>
</feature>
<evidence type="ECO:0000313" key="3">
    <source>
        <dbReference type="EMBL" id="KAF4965153.1"/>
    </source>
</evidence>
<reference evidence="3" key="2">
    <citation type="submission" date="2020-05" db="EMBL/GenBank/DDBJ databases">
        <authorList>
            <person name="Kim H.-S."/>
            <person name="Proctor R.H."/>
            <person name="Brown D.W."/>
        </authorList>
    </citation>
    <scope>NUCLEOTIDE SEQUENCE</scope>
    <source>
        <strain evidence="3">NRRL 20472</strain>
    </source>
</reference>
<evidence type="ECO:0000256" key="1">
    <source>
        <dbReference type="SAM" id="MobiDB-lite"/>
    </source>
</evidence>
<evidence type="ECO:0000259" key="2">
    <source>
        <dbReference type="Pfam" id="PF17111"/>
    </source>
</evidence>
<gene>
    <name evidence="3" type="ORF">FSARC_7020</name>
</gene>